<evidence type="ECO:0000256" key="7">
    <source>
        <dbReference type="ARBA" id="ARBA00023237"/>
    </source>
</evidence>
<dbReference type="InterPro" id="IPR012910">
    <property type="entry name" value="Plug_dom"/>
</dbReference>
<dbReference type="InterPro" id="IPR008969">
    <property type="entry name" value="CarboxyPept-like_regulatory"/>
</dbReference>
<dbReference type="InterPro" id="IPR000531">
    <property type="entry name" value="Beta-barrel_TonB"/>
</dbReference>
<dbReference type="Gene3D" id="2.170.130.10">
    <property type="entry name" value="TonB-dependent receptor, plug domain"/>
    <property type="match status" value="1"/>
</dbReference>
<dbReference type="Pfam" id="PF13715">
    <property type="entry name" value="CarbopepD_reg_2"/>
    <property type="match status" value="1"/>
</dbReference>
<feature type="domain" description="TonB-dependent receptor plug" evidence="12">
    <location>
        <begin position="150"/>
        <end position="256"/>
    </location>
</feature>
<dbReference type="Proteomes" id="UP001595792">
    <property type="component" value="Unassembled WGS sequence"/>
</dbReference>
<dbReference type="SUPFAM" id="SSF56935">
    <property type="entry name" value="Porins"/>
    <property type="match status" value="1"/>
</dbReference>
<evidence type="ECO:0000256" key="6">
    <source>
        <dbReference type="ARBA" id="ARBA00023136"/>
    </source>
</evidence>
<keyword evidence="6 8" id="KW-0472">Membrane</keyword>
<dbReference type="RefSeq" id="WP_378962872.1">
    <property type="nucleotide sequence ID" value="NZ_JBHRXC010000001.1"/>
</dbReference>
<sequence>MNFSKKLSVSTVFIVKALIVQLLIFIFSISLLTAGEKVISNHKLVESTIFFQQNQKQITITGYVYDDANLPIPGASVGEKGTKNITQTNNDGFFTLKVSSPASVIVVGSVSFITKEVKVGTQNSIKVFLQTSVSSLDDVVIVGYGVQKKATNTGAQSSIESKTLVQSPVANISNSLVGRVAGLSAVQASGEPGADQSTIRIRGVGTFGGSQDPLILVDGIQVNNYNNIDPNEIENITVLKDASSTAVFGIRGANGVILITTKAGKIGAPSISYTFNYAINKFTDIRENMNSFDYANSFNQALFNDAYINDSQASFTPRFSQSDLAKYRSGEDPVFFPNVNWYDLIFKPSAGQQQHNLNIRGGTEKVKYFISAGFFDQEALFNTNAVASAVDQQLKYRRYNFRSNLDFEVTKKFKVTLRLSSQTEDRSGPNVANTRGIIDNVLRATPLSSPGIIDGKLISLSGNGSDNPLIGLYNNGYRTRFNNTLNGSIRLDHNLDFITPGLTTHAEVAYQNFNAQQTTYTNSVVLYRAIRGANGATNIVPLGDEQTLGGFAVAPDKNNRLTSEFAFDYKRKFGNHYVTGLALYNQIRATDPSYFDLVANTYQSVVGRATYDFKSKYLVEIALAYNGSENFAPGQRFGFFPSFSAGWVPTQEGFFPKNKILSFLKIRGSYGEVGNDQIGSNFLQSNNRFLYRPTAFNRTGGYYTGLNLSGYRLIGGRNGTREGRGSNPNLTWERAIKSNIGFDANLLDERFNLTFDIFQENRDNILATFQTIGGNLGFQAAPENFGKMKNRGLEFDLGFKDKIGEFNYFIRGNYSFARNTILEQDEITRTFSYQNRTGNRFGQGFGLIADGFFNSWEEVNDANRPFYDVQNNKLQPGDVKFRDVNGDGIVNFDDVVPIGYSDIPEVTYGFNIGGTFKGFDFSVLFQGTDNVSLQYSRRTTQAFFDAIPTGAVNTLLESWTPERYAQGLPINFPRFAVGNNTSDKNNYRTSTLFYADASYLRLKNVEIGYSLSSKVFQKLRIKSARFYITANNLFTWSKVVKGIDPENPTTNANEEPYPLVKTVNFGTSINF</sequence>
<feature type="transmembrane region" description="Helical" evidence="10">
    <location>
        <begin position="12"/>
        <end position="34"/>
    </location>
</feature>
<reference evidence="14" key="1">
    <citation type="journal article" date="2019" name="Int. J. Syst. Evol. Microbiol.">
        <title>The Global Catalogue of Microorganisms (GCM) 10K type strain sequencing project: providing services to taxonomists for standard genome sequencing and annotation.</title>
        <authorList>
            <consortium name="The Broad Institute Genomics Platform"/>
            <consortium name="The Broad Institute Genome Sequencing Center for Infectious Disease"/>
            <person name="Wu L."/>
            <person name="Ma J."/>
        </authorList>
    </citation>
    <scope>NUCLEOTIDE SEQUENCE [LARGE SCALE GENOMIC DNA]</scope>
    <source>
        <strain evidence="14">CCM 8689</strain>
    </source>
</reference>
<name>A0ABV8NRK5_9SPHI</name>
<evidence type="ECO:0000256" key="9">
    <source>
        <dbReference type="RuleBase" id="RU003357"/>
    </source>
</evidence>
<keyword evidence="7 8" id="KW-0998">Cell outer membrane</keyword>
<dbReference type="InterPro" id="IPR023996">
    <property type="entry name" value="TonB-dep_OMP_SusC/RagA"/>
</dbReference>
<keyword evidence="14" id="KW-1185">Reference proteome</keyword>
<organism evidence="13 14">
    <name type="scientific">Pedobacter jamesrossensis</name>
    <dbReference type="NCBI Taxonomy" id="1908238"/>
    <lineage>
        <taxon>Bacteria</taxon>
        <taxon>Pseudomonadati</taxon>
        <taxon>Bacteroidota</taxon>
        <taxon>Sphingobacteriia</taxon>
        <taxon>Sphingobacteriales</taxon>
        <taxon>Sphingobacteriaceae</taxon>
        <taxon>Pedobacter</taxon>
    </lineage>
</organism>
<feature type="domain" description="TonB-dependent receptor-like beta-barrel" evidence="11">
    <location>
        <begin position="465"/>
        <end position="1033"/>
    </location>
</feature>
<evidence type="ECO:0000259" key="11">
    <source>
        <dbReference type="Pfam" id="PF00593"/>
    </source>
</evidence>
<dbReference type="NCBIfam" id="TIGR04057">
    <property type="entry name" value="SusC_RagA_signa"/>
    <property type="match status" value="1"/>
</dbReference>
<proteinExistence type="inferred from homology"/>
<evidence type="ECO:0000313" key="13">
    <source>
        <dbReference type="EMBL" id="MFC4198827.1"/>
    </source>
</evidence>
<keyword evidence="5 9" id="KW-0798">TonB box</keyword>
<dbReference type="NCBIfam" id="TIGR04056">
    <property type="entry name" value="OMP_RagA_SusC"/>
    <property type="match status" value="1"/>
</dbReference>
<evidence type="ECO:0000256" key="10">
    <source>
        <dbReference type="SAM" id="Phobius"/>
    </source>
</evidence>
<evidence type="ECO:0000256" key="3">
    <source>
        <dbReference type="ARBA" id="ARBA00022452"/>
    </source>
</evidence>
<dbReference type="PROSITE" id="PS52016">
    <property type="entry name" value="TONB_DEPENDENT_REC_3"/>
    <property type="match status" value="1"/>
</dbReference>
<evidence type="ECO:0000256" key="2">
    <source>
        <dbReference type="ARBA" id="ARBA00022448"/>
    </source>
</evidence>
<comment type="caution">
    <text evidence="13">The sequence shown here is derived from an EMBL/GenBank/DDBJ whole genome shotgun (WGS) entry which is preliminary data.</text>
</comment>
<dbReference type="EMBL" id="JBHSBY010000143">
    <property type="protein sequence ID" value="MFC4198827.1"/>
    <property type="molecule type" value="Genomic_DNA"/>
</dbReference>
<dbReference type="InterPro" id="IPR023997">
    <property type="entry name" value="TonB-dep_OMP_SusC/RagA_CS"/>
</dbReference>
<dbReference type="InterPro" id="IPR018247">
    <property type="entry name" value="EF_Hand_1_Ca_BS"/>
</dbReference>
<dbReference type="InterPro" id="IPR039426">
    <property type="entry name" value="TonB-dep_rcpt-like"/>
</dbReference>
<keyword evidence="2 8" id="KW-0813">Transport</keyword>
<accession>A0ABV8NRK5</accession>
<dbReference type="Pfam" id="PF07715">
    <property type="entry name" value="Plug"/>
    <property type="match status" value="1"/>
</dbReference>
<dbReference type="InterPro" id="IPR036942">
    <property type="entry name" value="Beta-barrel_TonB_sf"/>
</dbReference>
<comment type="similarity">
    <text evidence="8 9">Belongs to the TonB-dependent receptor family.</text>
</comment>
<protein>
    <submittedName>
        <fullName evidence="13">SusC/RagA family TonB-linked outer membrane protein</fullName>
    </submittedName>
</protein>
<evidence type="ECO:0000256" key="4">
    <source>
        <dbReference type="ARBA" id="ARBA00022692"/>
    </source>
</evidence>
<comment type="subcellular location">
    <subcellularLocation>
        <location evidence="1 8">Cell outer membrane</location>
        <topology evidence="1 8">Multi-pass membrane protein</topology>
    </subcellularLocation>
</comment>
<keyword evidence="3 8" id="KW-1134">Transmembrane beta strand</keyword>
<evidence type="ECO:0000313" key="14">
    <source>
        <dbReference type="Proteomes" id="UP001595792"/>
    </source>
</evidence>
<dbReference type="InterPro" id="IPR037066">
    <property type="entry name" value="Plug_dom_sf"/>
</dbReference>
<gene>
    <name evidence="13" type="ORF">ACFOUY_19125</name>
</gene>
<dbReference type="Pfam" id="PF00593">
    <property type="entry name" value="TonB_dep_Rec_b-barrel"/>
    <property type="match status" value="1"/>
</dbReference>
<keyword evidence="4 8" id="KW-0812">Transmembrane</keyword>
<evidence type="ECO:0000256" key="5">
    <source>
        <dbReference type="ARBA" id="ARBA00023077"/>
    </source>
</evidence>
<evidence type="ECO:0000256" key="8">
    <source>
        <dbReference type="PROSITE-ProRule" id="PRU01360"/>
    </source>
</evidence>
<dbReference type="SUPFAM" id="SSF49464">
    <property type="entry name" value="Carboxypeptidase regulatory domain-like"/>
    <property type="match status" value="1"/>
</dbReference>
<dbReference type="Gene3D" id="2.40.170.20">
    <property type="entry name" value="TonB-dependent receptor, beta-barrel domain"/>
    <property type="match status" value="1"/>
</dbReference>
<keyword evidence="10" id="KW-1133">Transmembrane helix</keyword>
<evidence type="ECO:0000256" key="1">
    <source>
        <dbReference type="ARBA" id="ARBA00004571"/>
    </source>
</evidence>
<evidence type="ECO:0000259" key="12">
    <source>
        <dbReference type="Pfam" id="PF07715"/>
    </source>
</evidence>
<dbReference type="PROSITE" id="PS00018">
    <property type="entry name" value="EF_HAND_1"/>
    <property type="match status" value="1"/>
</dbReference>